<sequence length="133" mass="15346">MKKEILKLGKGSVMRCINSDLNCFKVGENYITGKRLFIGNRHIGIGRFIVNHHKNGYFGIEDLSGVIARFVLVKDSKGRYAKHDTKPNPHKDRRNGKRDARRFRRYARQMLKCDKPGTLEYKVISNLARNVGK</sequence>
<protein>
    <submittedName>
        <fullName evidence="2">Uncharacterized protein</fullName>
    </submittedName>
</protein>
<evidence type="ECO:0000256" key="1">
    <source>
        <dbReference type="SAM" id="MobiDB-lite"/>
    </source>
</evidence>
<dbReference type="KEGG" id="vg:65053037"/>
<reference evidence="2 3" key="1">
    <citation type="submission" date="2019-06" db="EMBL/GenBank/DDBJ databases">
        <title>Complete genome sequence of the virus isoalte vB_EcoS_PHB17 infecting Shiga toxin-producing Escherichia.</title>
        <authorList>
            <person name="Chen Y."/>
            <person name="Qian P."/>
            <person name="Song J."/>
            <person name="Li X."/>
        </authorList>
    </citation>
    <scope>NUCLEOTIDE SEQUENCE [LARGE SCALE GENOMIC DNA]</scope>
</reference>
<feature type="compositionally biased region" description="Basic and acidic residues" evidence="1">
    <location>
        <begin position="80"/>
        <end position="90"/>
    </location>
</feature>
<accession>A0A514DKM3</accession>
<feature type="compositionally biased region" description="Basic residues" evidence="1">
    <location>
        <begin position="91"/>
        <end position="101"/>
    </location>
</feature>
<dbReference type="RefSeq" id="YP_010064583.1">
    <property type="nucleotide sequence ID" value="NC_054892.1"/>
</dbReference>
<evidence type="ECO:0000313" key="3">
    <source>
        <dbReference type="Proteomes" id="UP000315658"/>
    </source>
</evidence>
<dbReference type="EMBL" id="MN090155">
    <property type="protein sequence ID" value="QDH94217.1"/>
    <property type="molecule type" value="Genomic_DNA"/>
</dbReference>
<feature type="region of interest" description="Disordered" evidence="1">
    <location>
        <begin position="80"/>
        <end position="101"/>
    </location>
</feature>
<dbReference type="GeneID" id="65053037"/>
<dbReference type="Proteomes" id="UP000315658">
    <property type="component" value="Segment"/>
</dbReference>
<organism evidence="2 3">
    <name type="scientific">Escherichia phage vB_EcoS_PHB17</name>
    <dbReference type="NCBI Taxonomy" id="2591407"/>
    <lineage>
        <taxon>Viruses</taxon>
        <taxon>Duplodnaviria</taxon>
        <taxon>Heunggongvirae</taxon>
        <taxon>Uroviricota</taxon>
        <taxon>Caudoviricetes</taxon>
        <taxon>Drexlerviridae</taxon>
        <taxon>Tempevirinae</taxon>
        <taxon>Baihuvirus</taxon>
        <taxon>Baihuvirus PHB17</taxon>
        <taxon>Changchunvirus PHB17</taxon>
    </lineage>
</organism>
<proteinExistence type="predicted"/>
<evidence type="ECO:0000313" key="2">
    <source>
        <dbReference type="EMBL" id="QDH94217.1"/>
    </source>
</evidence>
<keyword evidence="3" id="KW-1185">Reference proteome</keyword>
<name>A0A514DKM3_9CAUD</name>